<reference evidence="2 3" key="1">
    <citation type="submission" date="2017-10" db="EMBL/GenBank/DDBJ databases">
        <title>A novel species of cold-tolerant Malassezia isolated from bats.</title>
        <authorList>
            <person name="Lorch J.M."/>
            <person name="Palmer J.M."/>
            <person name="Vanderwolf K.J."/>
            <person name="Schmidt K.Z."/>
            <person name="Verant M.L."/>
            <person name="Weller T.J."/>
            <person name="Blehert D.S."/>
        </authorList>
    </citation>
    <scope>NUCLEOTIDE SEQUENCE [LARGE SCALE GENOMIC DNA]</scope>
    <source>
        <strain evidence="2 3">NWHC:44797-103</strain>
    </source>
</reference>
<dbReference type="Proteomes" id="UP000232875">
    <property type="component" value="Unassembled WGS sequence"/>
</dbReference>
<dbReference type="EMBL" id="KZ454994">
    <property type="protein sequence ID" value="PKI82515.1"/>
    <property type="molecule type" value="Genomic_DNA"/>
</dbReference>
<feature type="domain" description="Methyltransferase type 11" evidence="1">
    <location>
        <begin position="45"/>
        <end position="139"/>
    </location>
</feature>
<dbReference type="InterPro" id="IPR013216">
    <property type="entry name" value="Methyltransf_11"/>
</dbReference>
<name>A0A2N1J7I1_9BASI</name>
<dbReference type="SUPFAM" id="SSF53335">
    <property type="entry name" value="S-adenosyl-L-methionine-dependent methyltransferases"/>
    <property type="match status" value="1"/>
</dbReference>
<organism evidence="2 3">
    <name type="scientific">Malassezia vespertilionis</name>
    <dbReference type="NCBI Taxonomy" id="2020962"/>
    <lineage>
        <taxon>Eukaryota</taxon>
        <taxon>Fungi</taxon>
        <taxon>Dikarya</taxon>
        <taxon>Basidiomycota</taxon>
        <taxon>Ustilaginomycotina</taxon>
        <taxon>Malasseziomycetes</taxon>
        <taxon>Malasseziales</taxon>
        <taxon>Malasseziaceae</taxon>
        <taxon>Malassezia</taxon>
    </lineage>
</organism>
<dbReference type="InterPro" id="IPR050508">
    <property type="entry name" value="Methyltransf_Superfamily"/>
</dbReference>
<dbReference type="CDD" id="cd02440">
    <property type="entry name" value="AdoMet_MTases"/>
    <property type="match status" value="1"/>
</dbReference>
<gene>
    <name evidence="2" type="ORF">MVES_003560</name>
</gene>
<protein>
    <recommendedName>
        <fullName evidence="1">Methyltransferase type 11 domain-containing protein</fullName>
    </recommendedName>
</protein>
<dbReference type="OrthoDB" id="10017101at2759"/>
<dbReference type="Pfam" id="PF08241">
    <property type="entry name" value="Methyltransf_11"/>
    <property type="match status" value="1"/>
</dbReference>
<sequence>MSEPSKQTIYTNGYDESVLKSHRWRTLENSAKYLLPHLNKSMSVLDIGSGAGTITLDFVPLVARVTGLEISKEAMDLTLQEAARQGVDIDTAIGDVHALPFHDNAFDVVHAHQVLQHVANPIVALREMRRVTKQGGLVAACDTDFGVASWFPEDALLEEWSQMFQTVARSNGAEPNAGRRLLYWAMEAGFTDVEPGASTWCFATTESREYWGGMWGTRILTSSINDQAKARGYTHKKLEAMSAAWQRWVESPYGWFMMPHGTILARK</sequence>
<dbReference type="AlphaFoldDB" id="A0A2N1J7I1"/>
<evidence type="ECO:0000259" key="1">
    <source>
        <dbReference type="Pfam" id="PF08241"/>
    </source>
</evidence>
<dbReference type="Gene3D" id="3.40.50.150">
    <property type="entry name" value="Vaccinia Virus protein VP39"/>
    <property type="match status" value="1"/>
</dbReference>
<dbReference type="PANTHER" id="PTHR42912">
    <property type="entry name" value="METHYLTRANSFERASE"/>
    <property type="match status" value="1"/>
</dbReference>
<keyword evidence="3" id="KW-1185">Reference proteome</keyword>
<dbReference type="InterPro" id="IPR029063">
    <property type="entry name" value="SAM-dependent_MTases_sf"/>
</dbReference>
<evidence type="ECO:0000313" key="3">
    <source>
        <dbReference type="Proteomes" id="UP000232875"/>
    </source>
</evidence>
<accession>A0A2N1J7I1</accession>
<proteinExistence type="predicted"/>
<dbReference type="PANTHER" id="PTHR42912:SF93">
    <property type="entry name" value="N6-ADENOSINE-METHYLTRANSFERASE TMT1A"/>
    <property type="match status" value="1"/>
</dbReference>
<dbReference type="STRING" id="2020962.A0A2N1J7I1"/>
<dbReference type="GO" id="GO:0008757">
    <property type="term" value="F:S-adenosylmethionine-dependent methyltransferase activity"/>
    <property type="evidence" value="ECO:0007669"/>
    <property type="project" value="InterPro"/>
</dbReference>
<evidence type="ECO:0000313" key="2">
    <source>
        <dbReference type="EMBL" id="PKI82515.1"/>
    </source>
</evidence>